<evidence type="ECO:0000313" key="3">
    <source>
        <dbReference type="Proteomes" id="UP001153269"/>
    </source>
</evidence>
<sequence length="109" mass="11844">MGPGECLAQSTPQQQQQQRGRPTVLPWEATEHVQPGTELLLCFVEHSTCTQSSLQSCWVCPLSIPRNTNLQPQPAQQRPVAPDSLCFGDKLVNGNGAGKERHVQGLSIA</sequence>
<evidence type="ECO:0000256" key="1">
    <source>
        <dbReference type="SAM" id="MobiDB-lite"/>
    </source>
</evidence>
<feature type="region of interest" description="Disordered" evidence="1">
    <location>
        <begin position="1"/>
        <end position="22"/>
    </location>
</feature>
<dbReference type="Proteomes" id="UP001153269">
    <property type="component" value="Unassembled WGS sequence"/>
</dbReference>
<proteinExistence type="predicted"/>
<name>A0A9N7TMF4_PLEPL</name>
<protein>
    <submittedName>
        <fullName evidence="2">Uncharacterized protein</fullName>
    </submittedName>
</protein>
<accession>A0A9N7TMF4</accession>
<reference evidence="2" key="1">
    <citation type="submission" date="2020-03" db="EMBL/GenBank/DDBJ databases">
        <authorList>
            <person name="Weist P."/>
        </authorList>
    </citation>
    <scope>NUCLEOTIDE SEQUENCE</scope>
</reference>
<evidence type="ECO:0000313" key="2">
    <source>
        <dbReference type="EMBL" id="CAB1415675.1"/>
    </source>
</evidence>
<dbReference type="EMBL" id="CADEAL010000168">
    <property type="protein sequence ID" value="CAB1415675.1"/>
    <property type="molecule type" value="Genomic_DNA"/>
</dbReference>
<keyword evidence="3" id="KW-1185">Reference proteome</keyword>
<dbReference type="AlphaFoldDB" id="A0A9N7TMF4"/>
<gene>
    <name evidence="2" type="ORF">PLEPLA_LOCUS3393</name>
</gene>
<comment type="caution">
    <text evidence="2">The sequence shown here is derived from an EMBL/GenBank/DDBJ whole genome shotgun (WGS) entry which is preliminary data.</text>
</comment>
<organism evidence="2 3">
    <name type="scientific">Pleuronectes platessa</name>
    <name type="common">European plaice</name>
    <dbReference type="NCBI Taxonomy" id="8262"/>
    <lineage>
        <taxon>Eukaryota</taxon>
        <taxon>Metazoa</taxon>
        <taxon>Chordata</taxon>
        <taxon>Craniata</taxon>
        <taxon>Vertebrata</taxon>
        <taxon>Euteleostomi</taxon>
        <taxon>Actinopterygii</taxon>
        <taxon>Neopterygii</taxon>
        <taxon>Teleostei</taxon>
        <taxon>Neoteleostei</taxon>
        <taxon>Acanthomorphata</taxon>
        <taxon>Carangaria</taxon>
        <taxon>Pleuronectiformes</taxon>
        <taxon>Pleuronectoidei</taxon>
        <taxon>Pleuronectidae</taxon>
        <taxon>Pleuronectes</taxon>
    </lineage>
</organism>